<protein>
    <submittedName>
        <fullName evidence="1">Uncharacterized protein</fullName>
    </submittedName>
</protein>
<evidence type="ECO:0000313" key="1">
    <source>
        <dbReference type="EMBL" id="SIP88803.1"/>
    </source>
</evidence>
<accession>A0A1N6N9R3</accession>
<dbReference type="AlphaFoldDB" id="A0A1N6N9R3"/>
<organism evidence="1 2">
    <name type="scientific">Domibacillus enclensis</name>
    <dbReference type="NCBI Taxonomy" id="1017273"/>
    <lineage>
        <taxon>Bacteria</taxon>
        <taxon>Bacillati</taxon>
        <taxon>Bacillota</taxon>
        <taxon>Bacilli</taxon>
        <taxon>Bacillales</taxon>
        <taxon>Bacillaceae</taxon>
        <taxon>Domibacillus</taxon>
    </lineage>
</organism>
<sequence length="61" mass="6875">MDMNYGMNKFGSANRVTCECGWEGQRAELRSALIVLEQTKCGSIFDAEDVYICPKCGSRKY</sequence>
<dbReference type="Proteomes" id="UP000186385">
    <property type="component" value="Unassembled WGS sequence"/>
</dbReference>
<dbReference type="EMBL" id="FTLX01000001">
    <property type="protein sequence ID" value="SIP88803.1"/>
    <property type="molecule type" value="Genomic_DNA"/>
</dbReference>
<name>A0A1N6N9R3_9BACI</name>
<evidence type="ECO:0000313" key="2">
    <source>
        <dbReference type="Proteomes" id="UP000186385"/>
    </source>
</evidence>
<proteinExistence type="predicted"/>
<gene>
    <name evidence="1" type="ORF">SAMN05443094_10169</name>
</gene>
<reference evidence="1 2" key="1">
    <citation type="submission" date="2017-01" db="EMBL/GenBank/DDBJ databases">
        <authorList>
            <person name="Mah S.A."/>
            <person name="Swanson W.J."/>
            <person name="Moy G.W."/>
            <person name="Vacquier V.D."/>
        </authorList>
    </citation>
    <scope>NUCLEOTIDE SEQUENCE [LARGE SCALE GENOMIC DNA]</scope>
    <source>
        <strain evidence="1 2">NIO-1016</strain>
    </source>
</reference>